<organism evidence="2 3">
    <name type="scientific">Oidiodendron maius (strain Zn)</name>
    <dbReference type="NCBI Taxonomy" id="913774"/>
    <lineage>
        <taxon>Eukaryota</taxon>
        <taxon>Fungi</taxon>
        <taxon>Dikarya</taxon>
        <taxon>Ascomycota</taxon>
        <taxon>Pezizomycotina</taxon>
        <taxon>Leotiomycetes</taxon>
        <taxon>Leotiomycetes incertae sedis</taxon>
        <taxon>Myxotrichaceae</taxon>
        <taxon>Oidiodendron</taxon>
    </lineage>
</organism>
<evidence type="ECO:0000313" key="3">
    <source>
        <dbReference type="Proteomes" id="UP000054321"/>
    </source>
</evidence>
<protein>
    <recommendedName>
        <fullName evidence="4">Secreted protein</fullName>
    </recommendedName>
</protein>
<dbReference type="Proteomes" id="UP000054321">
    <property type="component" value="Unassembled WGS sequence"/>
</dbReference>
<sequence length="75" mass="8393">MGCIFAFAMHLFISRAPDTSGSGQVWLMLCHQKGCFGKDSHRPNMPAYFLLSGANHDSFWEVNIPPSDNYFPALL</sequence>
<gene>
    <name evidence="2" type="ORF">OIDMADRAFT_17621</name>
</gene>
<reference evidence="2 3" key="1">
    <citation type="submission" date="2014-04" db="EMBL/GenBank/DDBJ databases">
        <authorList>
            <consortium name="DOE Joint Genome Institute"/>
            <person name="Kuo A."/>
            <person name="Martino E."/>
            <person name="Perotto S."/>
            <person name="Kohler A."/>
            <person name="Nagy L.G."/>
            <person name="Floudas D."/>
            <person name="Copeland A."/>
            <person name="Barry K.W."/>
            <person name="Cichocki N."/>
            <person name="Veneault-Fourrey C."/>
            <person name="LaButti K."/>
            <person name="Lindquist E.A."/>
            <person name="Lipzen A."/>
            <person name="Lundell T."/>
            <person name="Morin E."/>
            <person name="Murat C."/>
            <person name="Sun H."/>
            <person name="Tunlid A."/>
            <person name="Henrissat B."/>
            <person name="Grigoriev I.V."/>
            <person name="Hibbett D.S."/>
            <person name="Martin F."/>
            <person name="Nordberg H.P."/>
            <person name="Cantor M.N."/>
            <person name="Hua S.X."/>
        </authorList>
    </citation>
    <scope>NUCLEOTIDE SEQUENCE [LARGE SCALE GENOMIC DNA]</scope>
    <source>
        <strain evidence="2 3">Zn</strain>
    </source>
</reference>
<feature type="signal peptide" evidence="1">
    <location>
        <begin position="1"/>
        <end position="21"/>
    </location>
</feature>
<dbReference type="InParanoid" id="A0A0C3D098"/>
<accession>A0A0C3D098</accession>
<dbReference type="AlphaFoldDB" id="A0A0C3D098"/>
<keyword evidence="1" id="KW-0732">Signal</keyword>
<dbReference type="EMBL" id="KN832872">
    <property type="protein sequence ID" value="KIN04654.1"/>
    <property type="molecule type" value="Genomic_DNA"/>
</dbReference>
<proteinExistence type="predicted"/>
<keyword evidence="3" id="KW-1185">Reference proteome</keyword>
<evidence type="ECO:0000313" key="2">
    <source>
        <dbReference type="EMBL" id="KIN04654.1"/>
    </source>
</evidence>
<name>A0A0C3D098_OIDMZ</name>
<feature type="non-terminal residue" evidence="2">
    <location>
        <position position="75"/>
    </location>
</feature>
<evidence type="ECO:0000256" key="1">
    <source>
        <dbReference type="SAM" id="SignalP"/>
    </source>
</evidence>
<feature type="chain" id="PRO_5002163163" description="Secreted protein" evidence="1">
    <location>
        <begin position="22"/>
        <end position="75"/>
    </location>
</feature>
<reference evidence="3" key="2">
    <citation type="submission" date="2015-01" db="EMBL/GenBank/DDBJ databases">
        <title>Evolutionary Origins and Diversification of the Mycorrhizal Mutualists.</title>
        <authorList>
            <consortium name="DOE Joint Genome Institute"/>
            <consortium name="Mycorrhizal Genomics Consortium"/>
            <person name="Kohler A."/>
            <person name="Kuo A."/>
            <person name="Nagy L.G."/>
            <person name="Floudas D."/>
            <person name="Copeland A."/>
            <person name="Barry K.W."/>
            <person name="Cichocki N."/>
            <person name="Veneault-Fourrey C."/>
            <person name="LaButti K."/>
            <person name="Lindquist E.A."/>
            <person name="Lipzen A."/>
            <person name="Lundell T."/>
            <person name="Morin E."/>
            <person name="Murat C."/>
            <person name="Riley R."/>
            <person name="Ohm R."/>
            <person name="Sun H."/>
            <person name="Tunlid A."/>
            <person name="Henrissat B."/>
            <person name="Grigoriev I.V."/>
            <person name="Hibbett D.S."/>
            <person name="Martin F."/>
        </authorList>
    </citation>
    <scope>NUCLEOTIDE SEQUENCE [LARGE SCALE GENOMIC DNA]</scope>
    <source>
        <strain evidence="3">Zn</strain>
    </source>
</reference>
<evidence type="ECO:0008006" key="4">
    <source>
        <dbReference type="Google" id="ProtNLM"/>
    </source>
</evidence>
<dbReference type="HOGENOM" id="CLU_2677806_0_0_1"/>